<protein>
    <submittedName>
        <fullName evidence="1">Uncharacterized protein</fullName>
    </submittedName>
</protein>
<dbReference type="EMBL" id="JAUJEB010000006">
    <property type="protein sequence ID" value="MDN5215379.1"/>
    <property type="molecule type" value="Genomic_DNA"/>
</dbReference>
<name>A0ABT8LC81_9BACT</name>
<evidence type="ECO:0000313" key="1">
    <source>
        <dbReference type="EMBL" id="MDN5215379.1"/>
    </source>
</evidence>
<gene>
    <name evidence="1" type="ORF">QQ020_25090</name>
</gene>
<evidence type="ECO:0000313" key="2">
    <source>
        <dbReference type="Proteomes" id="UP001172083"/>
    </source>
</evidence>
<dbReference type="RefSeq" id="WP_346760713.1">
    <property type="nucleotide sequence ID" value="NZ_JAUJEB010000006.1"/>
</dbReference>
<accession>A0ABT8LC81</accession>
<organism evidence="1 2">
    <name type="scientific">Agaribacillus aureus</name>
    <dbReference type="NCBI Taxonomy" id="3051825"/>
    <lineage>
        <taxon>Bacteria</taxon>
        <taxon>Pseudomonadati</taxon>
        <taxon>Bacteroidota</taxon>
        <taxon>Cytophagia</taxon>
        <taxon>Cytophagales</taxon>
        <taxon>Splendidivirgaceae</taxon>
        <taxon>Agaribacillus</taxon>
    </lineage>
</organism>
<dbReference type="Proteomes" id="UP001172083">
    <property type="component" value="Unassembled WGS sequence"/>
</dbReference>
<sequence>MFRDIIRLANSFPFLLIVTVYSLNAQAFVESDIKYIRSDFNRINQLTHLMAPEHIDLPDMGAGVQVYKTGGRLIKLVAHYPAEKEKSVREYYFDGHGLFFAFISNHIYKHPVDWHKRKDYQNNNSSGLAEDKPEISENRYYFKDDKLIRWLDPNKKDVSPSAKSFDQAHIEIWEEVYALVEMLDRSK</sequence>
<keyword evidence="2" id="KW-1185">Reference proteome</keyword>
<proteinExistence type="predicted"/>
<reference evidence="1" key="1">
    <citation type="submission" date="2023-06" db="EMBL/GenBank/DDBJ databases">
        <title>Genomic of Agaribacillus aureum.</title>
        <authorList>
            <person name="Wang G."/>
        </authorList>
    </citation>
    <scope>NUCLEOTIDE SEQUENCE</scope>
    <source>
        <strain evidence="1">BMA12</strain>
    </source>
</reference>
<comment type="caution">
    <text evidence="1">The sequence shown here is derived from an EMBL/GenBank/DDBJ whole genome shotgun (WGS) entry which is preliminary data.</text>
</comment>